<dbReference type="PROSITE" id="PS50975">
    <property type="entry name" value="ATP_GRASP"/>
    <property type="match status" value="1"/>
</dbReference>
<feature type="compositionally biased region" description="Basic residues" evidence="2">
    <location>
        <begin position="464"/>
        <end position="486"/>
    </location>
</feature>
<feature type="domain" description="ATP-grasp" evidence="3">
    <location>
        <begin position="219"/>
        <end position="447"/>
    </location>
</feature>
<dbReference type="InterPro" id="IPR026838">
    <property type="entry name" value="YheC/D"/>
</dbReference>
<dbReference type="GO" id="GO:0005524">
    <property type="term" value="F:ATP binding"/>
    <property type="evidence" value="ECO:0007669"/>
    <property type="project" value="UniProtKB-UniRule"/>
</dbReference>
<dbReference type="GO" id="GO:0046872">
    <property type="term" value="F:metal ion binding"/>
    <property type="evidence" value="ECO:0007669"/>
    <property type="project" value="InterPro"/>
</dbReference>
<evidence type="ECO:0000313" key="4">
    <source>
        <dbReference type="EMBL" id="SFS70759.1"/>
    </source>
</evidence>
<sequence length="486" mass="55120">MGHARLCIQVVSELLFPEKANIIMSHSIAKRLNIPRHPIWVTFGSSSDIATIFYSETNTPLIRISSRLASQLKLHGDIKTLNAHFDPPSRRLTLGPCFGVLLNQDVQGSENQLFGDLSGFLEECARAAANRGIFFNVFSPEGIRPDKGLTQGWLWDSKAWKSCDGPLPDVIYNRITTRRIEKDQGLQQKMEKLRTDHQVVIFNEGFLDKRQVHEILSQDESMRRFLPDTIPWDPTHLRAMVQRYRTVFLKPIHGSLGQGIIRVSLENNKWICQYAEESGTETHIFSQFKEAIRKLRRKTSRTRYIIQKGLDLITIDGRSVDFRVLVQRNSTGVWAITSSVARIANDSHIVSNLAKGGTLRKTAEVLTEAKTIGTKPTIYELRDTALAIANSFEKLVQGHYAELGIDLVLDQRGQLWLIELNSKPSKTSDTVTNTKLTTRPSVIRLIDYVTYCTGWTPFMSTKKTPQKKMPAKKSPRPKQKPSGRKK</sequence>
<organism evidence="4 5">
    <name type="scientific">Marininema halotolerans</name>
    <dbReference type="NCBI Taxonomy" id="1155944"/>
    <lineage>
        <taxon>Bacteria</taxon>
        <taxon>Bacillati</taxon>
        <taxon>Bacillota</taxon>
        <taxon>Bacilli</taxon>
        <taxon>Bacillales</taxon>
        <taxon>Thermoactinomycetaceae</taxon>
        <taxon>Marininema</taxon>
    </lineage>
</organism>
<dbReference type="RefSeq" id="WP_176391999.1">
    <property type="nucleotide sequence ID" value="NZ_FPAA01000006.1"/>
</dbReference>
<proteinExistence type="predicted"/>
<dbReference type="Proteomes" id="UP000198660">
    <property type="component" value="Unassembled WGS sequence"/>
</dbReference>
<evidence type="ECO:0000256" key="1">
    <source>
        <dbReference type="PROSITE-ProRule" id="PRU00409"/>
    </source>
</evidence>
<dbReference type="Pfam" id="PF14398">
    <property type="entry name" value="ATPgrasp_YheCD"/>
    <property type="match status" value="1"/>
</dbReference>
<feature type="region of interest" description="Disordered" evidence="2">
    <location>
        <begin position="461"/>
        <end position="486"/>
    </location>
</feature>
<gene>
    <name evidence="4" type="ORF">SAMN05444972_10682</name>
</gene>
<dbReference type="EMBL" id="FPAA01000006">
    <property type="protein sequence ID" value="SFS70759.1"/>
    <property type="molecule type" value="Genomic_DNA"/>
</dbReference>
<name>A0A1I6S1F0_9BACL</name>
<keyword evidence="5" id="KW-1185">Reference proteome</keyword>
<dbReference type="AlphaFoldDB" id="A0A1I6S1F0"/>
<dbReference type="SUPFAM" id="SSF56059">
    <property type="entry name" value="Glutathione synthetase ATP-binding domain-like"/>
    <property type="match status" value="1"/>
</dbReference>
<evidence type="ECO:0000313" key="5">
    <source>
        <dbReference type="Proteomes" id="UP000198660"/>
    </source>
</evidence>
<dbReference type="InterPro" id="IPR011761">
    <property type="entry name" value="ATP-grasp"/>
</dbReference>
<keyword evidence="1" id="KW-0547">Nucleotide-binding</keyword>
<reference evidence="5" key="1">
    <citation type="submission" date="2016-10" db="EMBL/GenBank/DDBJ databases">
        <authorList>
            <person name="Varghese N."/>
            <person name="Submissions S."/>
        </authorList>
    </citation>
    <scope>NUCLEOTIDE SEQUENCE [LARGE SCALE GENOMIC DNA]</scope>
    <source>
        <strain evidence="5">DSM 45789</strain>
    </source>
</reference>
<accession>A0A1I6S1F0</accession>
<evidence type="ECO:0000256" key="2">
    <source>
        <dbReference type="SAM" id="MobiDB-lite"/>
    </source>
</evidence>
<evidence type="ECO:0000259" key="3">
    <source>
        <dbReference type="PROSITE" id="PS50975"/>
    </source>
</evidence>
<dbReference type="Gene3D" id="3.30.470.20">
    <property type="entry name" value="ATP-grasp fold, B domain"/>
    <property type="match status" value="1"/>
</dbReference>
<keyword evidence="1" id="KW-0067">ATP-binding</keyword>
<protein>
    <submittedName>
        <fullName evidence="4">YheC/D like ATP-grasp</fullName>
    </submittedName>
</protein>